<feature type="domain" description="Response regulatory" evidence="7">
    <location>
        <begin position="4"/>
        <end position="120"/>
    </location>
</feature>
<dbReference type="Pfam" id="PF00196">
    <property type="entry name" value="GerE"/>
    <property type="match status" value="1"/>
</dbReference>
<evidence type="ECO:0000256" key="3">
    <source>
        <dbReference type="ARBA" id="ARBA00023125"/>
    </source>
</evidence>
<dbReference type="GO" id="GO:0003677">
    <property type="term" value="F:DNA binding"/>
    <property type="evidence" value="ECO:0007669"/>
    <property type="project" value="UniProtKB-KW"/>
</dbReference>
<dbReference type="PROSITE" id="PS50043">
    <property type="entry name" value="HTH_LUXR_2"/>
    <property type="match status" value="1"/>
</dbReference>
<protein>
    <submittedName>
        <fullName evidence="8">DNA-binding response regulator</fullName>
    </submittedName>
</protein>
<proteinExistence type="predicted"/>
<evidence type="ECO:0000256" key="2">
    <source>
        <dbReference type="ARBA" id="ARBA00023015"/>
    </source>
</evidence>
<dbReference type="AlphaFoldDB" id="A0A918HAK3"/>
<keyword evidence="3 8" id="KW-0238">DNA-binding</keyword>
<dbReference type="Gene3D" id="3.40.50.2300">
    <property type="match status" value="1"/>
</dbReference>
<dbReference type="InterPro" id="IPR039420">
    <property type="entry name" value="WalR-like"/>
</dbReference>
<evidence type="ECO:0000256" key="4">
    <source>
        <dbReference type="ARBA" id="ARBA00023163"/>
    </source>
</evidence>
<dbReference type="PROSITE" id="PS00622">
    <property type="entry name" value="HTH_LUXR_1"/>
    <property type="match status" value="1"/>
</dbReference>
<dbReference type="CDD" id="cd06170">
    <property type="entry name" value="LuxR_C_like"/>
    <property type="match status" value="1"/>
</dbReference>
<dbReference type="InterPro" id="IPR001789">
    <property type="entry name" value="Sig_transdc_resp-reg_receiver"/>
</dbReference>
<dbReference type="PANTHER" id="PTHR43214:SF24">
    <property type="entry name" value="TRANSCRIPTIONAL REGULATORY PROTEIN NARL-RELATED"/>
    <property type="match status" value="1"/>
</dbReference>
<accession>A0A918HAK3</accession>
<dbReference type="GO" id="GO:0000160">
    <property type="term" value="P:phosphorelay signal transduction system"/>
    <property type="evidence" value="ECO:0007669"/>
    <property type="project" value="InterPro"/>
</dbReference>
<keyword evidence="4" id="KW-0804">Transcription</keyword>
<feature type="modified residue" description="4-aspartylphosphate" evidence="5">
    <location>
        <position position="55"/>
    </location>
</feature>
<dbReference type="PRINTS" id="PR00038">
    <property type="entry name" value="HTHLUXR"/>
</dbReference>
<name>A0A918HAK3_9ACTN</name>
<keyword evidence="2" id="KW-0805">Transcription regulation</keyword>
<dbReference type="Pfam" id="PF00072">
    <property type="entry name" value="Response_reg"/>
    <property type="match status" value="1"/>
</dbReference>
<dbReference type="InterPro" id="IPR016032">
    <property type="entry name" value="Sig_transdc_resp-reg_C-effctor"/>
</dbReference>
<keyword evidence="1 5" id="KW-0597">Phosphoprotein</keyword>
<dbReference type="InterPro" id="IPR058245">
    <property type="entry name" value="NreC/VraR/RcsB-like_REC"/>
</dbReference>
<sequence>MTIRVLIADDQMMVREGFSVLLNAMPDIEVVGEAVNGREAVERVRDLSPDVVLMDIRMPELNGIEATREIVAADGSAKVLVLTTFDLDEYVYQALRAGASGFLLKDASARQLADGVRVVAAGEALLAPSVTRRLITEFSKLTEVPRLPHAAQASYGDLTERETEVLVLIAHGLSNVEIAGRLVVAESTIKTHVSRILVKLGLRDRTQAAVFAYEARLVSPR</sequence>
<dbReference type="EMBL" id="BMSA01000006">
    <property type="protein sequence ID" value="GGT48446.1"/>
    <property type="molecule type" value="Genomic_DNA"/>
</dbReference>
<feature type="domain" description="HTH luxR-type" evidence="6">
    <location>
        <begin position="151"/>
        <end position="216"/>
    </location>
</feature>
<evidence type="ECO:0000256" key="5">
    <source>
        <dbReference type="PROSITE-ProRule" id="PRU00169"/>
    </source>
</evidence>
<dbReference type="SMART" id="SM00448">
    <property type="entry name" value="REC"/>
    <property type="match status" value="1"/>
</dbReference>
<dbReference type="GO" id="GO:0006355">
    <property type="term" value="P:regulation of DNA-templated transcription"/>
    <property type="evidence" value="ECO:0007669"/>
    <property type="project" value="InterPro"/>
</dbReference>
<gene>
    <name evidence="8" type="ORF">GCM10010226_27030</name>
</gene>
<comment type="caution">
    <text evidence="8">The sequence shown here is derived from an EMBL/GenBank/DDBJ whole genome shotgun (WGS) entry which is preliminary data.</text>
</comment>
<dbReference type="PROSITE" id="PS50110">
    <property type="entry name" value="RESPONSE_REGULATORY"/>
    <property type="match status" value="1"/>
</dbReference>
<reference evidence="8" key="2">
    <citation type="submission" date="2020-09" db="EMBL/GenBank/DDBJ databases">
        <authorList>
            <person name="Sun Q."/>
            <person name="Ohkuma M."/>
        </authorList>
    </citation>
    <scope>NUCLEOTIDE SEQUENCE</scope>
    <source>
        <strain evidence="8">JCM 4125</strain>
    </source>
</reference>
<reference evidence="8" key="1">
    <citation type="journal article" date="2014" name="Int. J. Syst. Evol. Microbiol.">
        <title>Complete genome sequence of Corynebacterium casei LMG S-19264T (=DSM 44701T), isolated from a smear-ripened cheese.</title>
        <authorList>
            <consortium name="US DOE Joint Genome Institute (JGI-PGF)"/>
            <person name="Walter F."/>
            <person name="Albersmeier A."/>
            <person name="Kalinowski J."/>
            <person name="Ruckert C."/>
        </authorList>
    </citation>
    <scope>NUCLEOTIDE SEQUENCE</scope>
    <source>
        <strain evidence="8">JCM 4125</strain>
    </source>
</reference>
<evidence type="ECO:0000313" key="9">
    <source>
        <dbReference type="Proteomes" id="UP000646776"/>
    </source>
</evidence>
<dbReference type="SMART" id="SM00421">
    <property type="entry name" value="HTH_LUXR"/>
    <property type="match status" value="1"/>
</dbReference>
<dbReference type="RefSeq" id="WP_189711254.1">
    <property type="nucleotide sequence ID" value="NZ_BMSA01000006.1"/>
</dbReference>
<evidence type="ECO:0000313" key="8">
    <source>
        <dbReference type="EMBL" id="GGT48446.1"/>
    </source>
</evidence>
<dbReference type="InterPro" id="IPR000792">
    <property type="entry name" value="Tscrpt_reg_LuxR_C"/>
</dbReference>
<dbReference type="SUPFAM" id="SSF46894">
    <property type="entry name" value="C-terminal effector domain of the bipartite response regulators"/>
    <property type="match status" value="1"/>
</dbReference>
<dbReference type="CDD" id="cd17535">
    <property type="entry name" value="REC_NarL-like"/>
    <property type="match status" value="1"/>
</dbReference>
<dbReference type="PANTHER" id="PTHR43214">
    <property type="entry name" value="TWO-COMPONENT RESPONSE REGULATOR"/>
    <property type="match status" value="1"/>
</dbReference>
<dbReference type="SUPFAM" id="SSF52172">
    <property type="entry name" value="CheY-like"/>
    <property type="match status" value="1"/>
</dbReference>
<organism evidence="8 9">
    <name type="scientific">Streptomyces phaeofaciens</name>
    <dbReference type="NCBI Taxonomy" id="68254"/>
    <lineage>
        <taxon>Bacteria</taxon>
        <taxon>Bacillati</taxon>
        <taxon>Actinomycetota</taxon>
        <taxon>Actinomycetes</taxon>
        <taxon>Kitasatosporales</taxon>
        <taxon>Streptomycetaceae</taxon>
        <taxon>Streptomyces</taxon>
    </lineage>
</organism>
<evidence type="ECO:0000256" key="1">
    <source>
        <dbReference type="ARBA" id="ARBA00022553"/>
    </source>
</evidence>
<dbReference type="InterPro" id="IPR011006">
    <property type="entry name" value="CheY-like_superfamily"/>
</dbReference>
<keyword evidence="9" id="KW-1185">Reference proteome</keyword>
<evidence type="ECO:0000259" key="7">
    <source>
        <dbReference type="PROSITE" id="PS50110"/>
    </source>
</evidence>
<evidence type="ECO:0000259" key="6">
    <source>
        <dbReference type="PROSITE" id="PS50043"/>
    </source>
</evidence>
<dbReference type="Proteomes" id="UP000646776">
    <property type="component" value="Unassembled WGS sequence"/>
</dbReference>